<dbReference type="GO" id="GO:0005930">
    <property type="term" value="C:axoneme"/>
    <property type="evidence" value="ECO:0007669"/>
    <property type="project" value="TreeGrafter"/>
</dbReference>
<dbReference type="GO" id="GO:0035869">
    <property type="term" value="C:ciliary transition zone"/>
    <property type="evidence" value="ECO:0007669"/>
    <property type="project" value="TreeGrafter"/>
</dbReference>
<dbReference type="WBParaSite" id="MCU_011820-RC">
    <property type="protein sequence ID" value="MCU_011820-RC"/>
    <property type="gene ID" value="MCU_011820"/>
</dbReference>
<dbReference type="PANTHER" id="PTHR15605:SF2">
    <property type="entry name" value="KINESIN-ASSOCIATED PROTEIN 3"/>
    <property type="match status" value="1"/>
</dbReference>
<proteinExistence type="predicted"/>
<dbReference type="GO" id="GO:0016939">
    <property type="term" value="C:kinesin II complex"/>
    <property type="evidence" value="ECO:0007669"/>
    <property type="project" value="TreeGrafter"/>
</dbReference>
<organism evidence="1">
    <name type="scientific">Mesocestoides corti</name>
    <name type="common">Flatworm</name>
    <dbReference type="NCBI Taxonomy" id="53468"/>
    <lineage>
        <taxon>Eukaryota</taxon>
        <taxon>Metazoa</taxon>
        <taxon>Spiralia</taxon>
        <taxon>Lophotrochozoa</taxon>
        <taxon>Platyhelminthes</taxon>
        <taxon>Cestoda</taxon>
        <taxon>Eucestoda</taxon>
        <taxon>Cyclophyllidea</taxon>
        <taxon>Mesocestoididae</taxon>
        <taxon>Mesocestoides</taxon>
    </lineage>
</organism>
<name>A0A5K3G0X1_MESCO</name>
<evidence type="ECO:0000313" key="1">
    <source>
        <dbReference type="WBParaSite" id="MCU_011820-RC"/>
    </source>
</evidence>
<dbReference type="Pfam" id="PF05804">
    <property type="entry name" value="KAP"/>
    <property type="match status" value="1"/>
</dbReference>
<dbReference type="PANTHER" id="PTHR15605">
    <property type="entry name" value="KINESIN-ASSOCIATED PROTEINS"/>
    <property type="match status" value="1"/>
</dbReference>
<dbReference type="GO" id="GO:0019894">
    <property type="term" value="F:kinesin binding"/>
    <property type="evidence" value="ECO:0007669"/>
    <property type="project" value="InterPro"/>
</dbReference>
<dbReference type="InterPro" id="IPR008658">
    <property type="entry name" value="KAP3"/>
</dbReference>
<reference evidence="1" key="1">
    <citation type="submission" date="2019-11" db="UniProtKB">
        <authorList>
            <consortium name="WormBaseParasite"/>
        </authorList>
    </citation>
    <scope>IDENTIFICATION</scope>
</reference>
<sequence>MNPEAKLTKRVRGGHVDVHPFEKALVVFYEAEATILGELGDPVIGDKKQCRKIIRLKNLTKQTDLSALAKKIVDTCDLISPSKLPEIEHLLKYLLKRNSKSAAPDMSTATKEKLADPGAFDSAQIDETAHMTDVDDYLDLLYEDTPEKLRASALILQLARNPDNLEELFNNEILVGALARVLREDWRKSIDLTTNLVYIFFCFSSFSNFHSVILHFKIGALCMDILEHEMHNHAVCVEELSKKRL</sequence>
<dbReference type="SMART" id="SM01297">
    <property type="entry name" value="KAP"/>
    <property type="match status" value="1"/>
</dbReference>
<dbReference type="AlphaFoldDB" id="A0A5K3G0X1"/>
<accession>A0A5K3G0X1</accession>
<protein>
    <submittedName>
        <fullName evidence="1">DUF1716 domain-containing protein</fullName>
    </submittedName>
</protein>
<dbReference type="GO" id="GO:0007018">
    <property type="term" value="P:microtubule-based movement"/>
    <property type="evidence" value="ECO:0007669"/>
    <property type="project" value="TreeGrafter"/>
</dbReference>
<dbReference type="GO" id="GO:0044782">
    <property type="term" value="P:cilium organization"/>
    <property type="evidence" value="ECO:0007669"/>
    <property type="project" value="TreeGrafter"/>
</dbReference>